<proteinExistence type="predicted"/>
<dbReference type="AlphaFoldDB" id="A0A3G2L5K0"/>
<accession>A0A3G2L5K0</accession>
<dbReference type="Proteomes" id="UP000276309">
    <property type="component" value="Chromosome"/>
</dbReference>
<sequence>MAKQNFNDMTDGLIQGIGELDFVNSLHVCEDYIFSNLFIQISYDLHDIYQDQGGDMEEFLKYK</sequence>
<dbReference type="KEGG" id="emar:D1013_08935"/>
<gene>
    <name evidence="1" type="ORF">D1013_08935</name>
</gene>
<evidence type="ECO:0000313" key="1">
    <source>
        <dbReference type="EMBL" id="AYN67476.1"/>
    </source>
</evidence>
<dbReference type="RefSeq" id="WP_121848492.1">
    <property type="nucleotide sequence ID" value="NZ_CP032050.1"/>
</dbReference>
<protein>
    <submittedName>
        <fullName evidence="1">Uncharacterized protein</fullName>
    </submittedName>
</protein>
<name>A0A3G2L5K0_9FLAO</name>
<organism evidence="1 2">
    <name type="scientific">Euzebyella marina</name>
    <dbReference type="NCBI Taxonomy" id="1761453"/>
    <lineage>
        <taxon>Bacteria</taxon>
        <taxon>Pseudomonadati</taxon>
        <taxon>Bacteroidota</taxon>
        <taxon>Flavobacteriia</taxon>
        <taxon>Flavobacteriales</taxon>
        <taxon>Flavobacteriaceae</taxon>
        <taxon>Euzebyella</taxon>
    </lineage>
</organism>
<evidence type="ECO:0000313" key="2">
    <source>
        <dbReference type="Proteomes" id="UP000276309"/>
    </source>
</evidence>
<reference evidence="1 2" key="1">
    <citation type="submission" date="2018-08" db="EMBL/GenBank/DDBJ databases">
        <title>The reduced genetic potential of extracellular carbohydrate catabolism in Euzebyella marina RN62, a Flavobacteriia bacterium isolated from the hadal water.</title>
        <authorList>
            <person name="Xue C."/>
        </authorList>
    </citation>
    <scope>NUCLEOTIDE SEQUENCE [LARGE SCALE GENOMIC DNA]</scope>
    <source>
        <strain evidence="1 2">RN62</strain>
    </source>
</reference>
<dbReference type="OrthoDB" id="6401736at2"/>
<dbReference type="EMBL" id="CP032050">
    <property type="protein sequence ID" value="AYN67476.1"/>
    <property type="molecule type" value="Genomic_DNA"/>
</dbReference>
<keyword evidence="2" id="KW-1185">Reference proteome</keyword>